<dbReference type="InterPro" id="IPR033887">
    <property type="entry name" value="PTS_IIA_man"/>
</dbReference>
<keyword evidence="8" id="KW-0175">Coiled coil</keyword>
<dbReference type="Gene3D" id="1.10.10.10">
    <property type="entry name" value="Winged helix-like DNA-binding domain superfamily/Winged helix DNA-binding domain"/>
    <property type="match status" value="1"/>
</dbReference>
<dbReference type="InterPro" id="IPR027417">
    <property type="entry name" value="P-loop_NTPase"/>
</dbReference>
<keyword evidence="7" id="KW-0804">Transcription</keyword>
<keyword evidence="4" id="KW-0067">ATP-binding</keyword>
<comment type="caution">
    <text evidence="12">The sequence shown here is derived from an EMBL/GenBank/DDBJ whole genome shotgun (WGS) entry which is preliminary data.</text>
</comment>
<name>A0ABV2KEL3_SPOPS</name>
<evidence type="ECO:0000256" key="3">
    <source>
        <dbReference type="ARBA" id="ARBA00022777"/>
    </source>
</evidence>
<protein>
    <submittedName>
        <fullName evidence="12">Transcriptional regulatory protein LevR/transcriptional regulator with AAA-type ATPase domain</fullName>
    </submittedName>
</protein>
<dbReference type="Pfam" id="PF00874">
    <property type="entry name" value="PRD"/>
    <property type="match status" value="2"/>
</dbReference>
<dbReference type="InterPro" id="IPR003593">
    <property type="entry name" value="AAA+_ATPase"/>
</dbReference>
<evidence type="ECO:0000256" key="5">
    <source>
        <dbReference type="ARBA" id="ARBA00023015"/>
    </source>
</evidence>
<keyword evidence="1" id="KW-0808">Transferase</keyword>
<dbReference type="SMART" id="SM00382">
    <property type="entry name" value="AAA"/>
    <property type="match status" value="1"/>
</dbReference>
<keyword evidence="2" id="KW-0547">Nucleotide-binding</keyword>
<dbReference type="SUPFAM" id="SSF63520">
    <property type="entry name" value="PTS-regulatory domain, PRD"/>
    <property type="match status" value="2"/>
</dbReference>
<evidence type="ECO:0000256" key="4">
    <source>
        <dbReference type="ARBA" id="ARBA00022840"/>
    </source>
</evidence>
<evidence type="ECO:0000259" key="9">
    <source>
        <dbReference type="PROSITE" id="PS50045"/>
    </source>
</evidence>
<gene>
    <name evidence="12" type="ORF">ABIC55_004451</name>
</gene>
<dbReference type="InterPro" id="IPR036390">
    <property type="entry name" value="WH_DNA-bd_sf"/>
</dbReference>
<reference evidence="12 13" key="1">
    <citation type="submission" date="2024-06" db="EMBL/GenBank/DDBJ databases">
        <title>Sorghum-associated microbial communities from plants grown in Nebraska, USA.</title>
        <authorList>
            <person name="Schachtman D."/>
        </authorList>
    </citation>
    <scope>NUCLEOTIDE SEQUENCE [LARGE SCALE GENOMIC DNA]</scope>
    <source>
        <strain evidence="12 13">1288</strain>
    </source>
</reference>
<dbReference type="PROSITE" id="PS50045">
    <property type="entry name" value="SIGMA54_INTERACT_4"/>
    <property type="match status" value="1"/>
</dbReference>
<dbReference type="PANTHER" id="PTHR32071:SF38">
    <property type="entry name" value="PSP OPERON TRANSCRIPTIONAL ACTIVATOR"/>
    <property type="match status" value="1"/>
</dbReference>
<evidence type="ECO:0000313" key="12">
    <source>
        <dbReference type="EMBL" id="MET3659312.1"/>
    </source>
</evidence>
<evidence type="ECO:0000259" key="11">
    <source>
        <dbReference type="PROSITE" id="PS51372"/>
    </source>
</evidence>
<evidence type="ECO:0000256" key="7">
    <source>
        <dbReference type="ARBA" id="ARBA00023163"/>
    </source>
</evidence>
<dbReference type="Pfam" id="PF00158">
    <property type="entry name" value="Sigma54_activat"/>
    <property type="match status" value="1"/>
</dbReference>
<dbReference type="Gene3D" id="3.40.50.300">
    <property type="entry name" value="P-loop containing nucleotide triphosphate hydrolases"/>
    <property type="match status" value="1"/>
</dbReference>
<dbReference type="InterPro" id="IPR011991">
    <property type="entry name" value="ArsR-like_HTH"/>
</dbReference>
<dbReference type="PROSITE" id="PS51372">
    <property type="entry name" value="PRD_2"/>
    <property type="match status" value="2"/>
</dbReference>
<evidence type="ECO:0000313" key="13">
    <source>
        <dbReference type="Proteomes" id="UP001549104"/>
    </source>
</evidence>
<dbReference type="InterPro" id="IPR036634">
    <property type="entry name" value="PRD_sf"/>
</dbReference>
<dbReference type="InterPro" id="IPR002078">
    <property type="entry name" value="Sigma_54_int"/>
</dbReference>
<sequence>MGRKDDIFYYIKKVKSSVSAIEVAEHLQLDRSNVSRYLNELYKDGLIEKTSGKPILYFYKELLPKPKYAEPNHDAFSHLIGTEGSLRISVQQAKAAIHYPPRGLHTLILGKTGTGKSFFAKIMYNYSLESKCIEENAPFIQFNCADYAQNPQLLFGHIFGVKKGAFTGATENRIGLIEKADKGVLFLDEIHRLPPEGQEMLFTFIDKGEFRSLGDSEETKTASVQIIGATTESTESYLLETFTRRIPMTITLPSLEERQFEERYQLIEHFLIQESGSLNETIYVERHALTAFLLYRTTANIGQLQRDLKLACAKSFLHYISNQTSSILIRQNDLSIHVQKGLLDVKQYREKMDVLIDTEKKVFTFSHKDESTEYIDQEHEENLYQNMENKLKQLHQEGKNDKEIQTELLVDFNQYFDEYIDHLPQVGLKEMVNNQILEITDKIFHFAELELNRSFKKKMKFAFALHLQRTIERIEQNNLISHPNLNKIHKKYPKEFKVAIEAAQMIGNEVGVEIPLDEIGFITMFLVPEIEENMYTQEHKVIIIVVMHGNSTATSMLMTVQDLLGVRLGKAFDMPLSMDARDMYDLIKGAIHDLQPTKGVLFLVDMGSLSSFGHMIFEEMGIKTKTVSMASTPVVMEAVRKASLGRSLEDIYHSSKQLLENQFSSSASLPKPSKKAIITACFTGDGVAKMIKEQLEKVVKGKNIELITLQFLHRQSFTEKIDQLLEDYNILAIAGTVQFEYFNIPYFSPIEIFQDHHLKRLENLIGNHEPYSEMVEALENHFKMIPSVSRLIQLLQKTVIKLELQLSITLDTGVDTGIILHLAFLIENMRLNQPARPFPSPKKFHQEHADKLAIVKTILYSLEVEYDITFAESEQMHIYKMFVENNRIST</sequence>
<dbReference type="Gene3D" id="3.40.50.510">
    <property type="entry name" value="Phosphotransferase system, mannose-type IIA component"/>
    <property type="match status" value="1"/>
</dbReference>
<dbReference type="PANTHER" id="PTHR32071">
    <property type="entry name" value="TRANSCRIPTIONAL REGULATORY PROTEIN"/>
    <property type="match status" value="1"/>
</dbReference>
<dbReference type="RefSeq" id="WP_354314792.1">
    <property type="nucleotide sequence ID" value="NZ_JBEPME010000009.1"/>
</dbReference>
<dbReference type="Gene3D" id="1.10.1790.10">
    <property type="entry name" value="PRD domain"/>
    <property type="match status" value="2"/>
</dbReference>
<dbReference type="SUPFAM" id="SSF53062">
    <property type="entry name" value="PTS system fructose IIA component-like"/>
    <property type="match status" value="1"/>
</dbReference>
<dbReference type="PROSITE" id="PS51096">
    <property type="entry name" value="PTS_EIIA_TYPE_4"/>
    <property type="match status" value="1"/>
</dbReference>
<evidence type="ECO:0000256" key="8">
    <source>
        <dbReference type="SAM" id="Coils"/>
    </source>
</evidence>
<feature type="coiled-coil region" evidence="8">
    <location>
        <begin position="377"/>
        <end position="404"/>
    </location>
</feature>
<dbReference type="EMBL" id="JBEPME010000009">
    <property type="protein sequence ID" value="MET3659312.1"/>
    <property type="molecule type" value="Genomic_DNA"/>
</dbReference>
<feature type="domain" description="PTS EIIA type-4" evidence="10">
    <location>
        <begin position="540"/>
        <end position="677"/>
    </location>
</feature>
<organism evidence="12 13">
    <name type="scientific">Sporosarcina psychrophila</name>
    <name type="common">Bacillus psychrophilus</name>
    <dbReference type="NCBI Taxonomy" id="1476"/>
    <lineage>
        <taxon>Bacteria</taxon>
        <taxon>Bacillati</taxon>
        <taxon>Bacillota</taxon>
        <taxon>Bacilli</taxon>
        <taxon>Bacillales</taxon>
        <taxon>Caryophanaceae</taxon>
        <taxon>Sporosarcina</taxon>
    </lineage>
</organism>
<dbReference type="CDD" id="cd00090">
    <property type="entry name" value="HTH_ARSR"/>
    <property type="match status" value="1"/>
</dbReference>
<dbReference type="SUPFAM" id="SSF46785">
    <property type="entry name" value="Winged helix' DNA-binding domain"/>
    <property type="match status" value="1"/>
</dbReference>
<dbReference type="InterPro" id="IPR036388">
    <property type="entry name" value="WH-like_DNA-bd_sf"/>
</dbReference>
<dbReference type="CDD" id="cd00006">
    <property type="entry name" value="PTS_IIA_man"/>
    <property type="match status" value="1"/>
</dbReference>
<evidence type="ECO:0000256" key="2">
    <source>
        <dbReference type="ARBA" id="ARBA00022741"/>
    </source>
</evidence>
<feature type="domain" description="PRD" evidence="11">
    <location>
        <begin position="431"/>
        <end position="536"/>
    </location>
</feature>
<keyword evidence="3" id="KW-0418">Kinase</keyword>
<dbReference type="CDD" id="cd00009">
    <property type="entry name" value="AAA"/>
    <property type="match status" value="1"/>
</dbReference>
<proteinExistence type="predicted"/>
<evidence type="ECO:0000256" key="1">
    <source>
        <dbReference type="ARBA" id="ARBA00022679"/>
    </source>
</evidence>
<feature type="domain" description="PRD" evidence="11">
    <location>
        <begin position="786"/>
        <end position="890"/>
    </location>
</feature>
<dbReference type="InterPro" id="IPR004701">
    <property type="entry name" value="PTS_EIIA_man-typ"/>
</dbReference>
<dbReference type="Pfam" id="PF03610">
    <property type="entry name" value="EIIA-man"/>
    <property type="match status" value="1"/>
</dbReference>
<dbReference type="InterPro" id="IPR006793">
    <property type="entry name" value="FaeA"/>
</dbReference>
<dbReference type="InterPro" id="IPR011608">
    <property type="entry name" value="PRD"/>
</dbReference>
<evidence type="ECO:0000256" key="6">
    <source>
        <dbReference type="ARBA" id="ARBA00023125"/>
    </source>
</evidence>
<dbReference type="SUPFAM" id="SSF52540">
    <property type="entry name" value="P-loop containing nucleoside triphosphate hydrolases"/>
    <property type="match status" value="1"/>
</dbReference>
<feature type="domain" description="Sigma-54 factor interaction" evidence="9">
    <location>
        <begin position="79"/>
        <end position="313"/>
    </location>
</feature>
<dbReference type="Proteomes" id="UP001549104">
    <property type="component" value="Unassembled WGS sequence"/>
</dbReference>
<keyword evidence="5" id="KW-0805">Transcription regulation</keyword>
<dbReference type="CDD" id="cd00133">
    <property type="entry name" value="PTS_IIB"/>
    <property type="match status" value="1"/>
</dbReference>
<keyword evidence="6" id="KW-0238">DNA-binding</keyword>
<evidence type="ECO:0000259" key="10">
    <source>
        <dbReference type="PROSITE" id="PS51096"/>
    </source>
</evidence>
<accession>A0ABV2KEL3</accession>
<dbReference type="Pfam" id="PF04703">
    <property type="entry name" value="FaeA"/>
    <property type="match status" value="1"/>
</dbReference>
<keyword evidence="13" id="KW-1185">Reference proteome</keyword>
<dbReference type="InterPro" id="IPR036662">
    <property type="entry name" value="PTS_EIIA_man-typ_sf"/>
</dbReference>